<dbReference type="SMART" id="SM00456">
    <property type="entry name" value="WW"/>
    <property type="match status" value="1"/>
</dbReference>
<evidence type="ECO:0000256" key="1">
    <source>
        <dbReference type="SAM" id="MobiDB-lite"/>
    </source>
</evidence>
<dbReference type="PANTHER" id="PTHR47852:SF2">
    <property type="entry name" value="WW DOMAIN-CONTAINING PROTEIN"/>
    <property type="match status" value="1"/>
</dbReference>
<feature type="region of interest" description="Disordered" evidence="1">
    <location>
        <begin position="243"/>
        <end position="265"/>
    </location>
</feature>
<dbReference type="Pfam" id="PF00397">
    <property type="entry name" value="WW"/>
    <property type="match status" value="1"/>
</dbReference>
<dbReference type="EMBL" id="GGEC01014899">
    <property type="protein sequence ID" value="MBW95382.1"/>
    <property type="molecule type" value="Transcribed_RNA"/>
</dbReference>
<accession>A0A2P2JPI3</accession>
<evidence type="ECO:0000313" key="3">
    <source>
        <dbReference type="EMBL" id="MBW95382.1"/>
    </source>
</evidence>
<dbReference type="PANTHER" id="PTHR47852">
    <property type="entry name" value="OS06G0298400 PROTEIN"/>
    <property type="match status" value="1"/>
</dbReference>
<organism evidence="3">
    <name type="scientific">Rhizophora mucronata</name>
    <name type="common">Asiatic mangrove</name>
    <dbReference type="NCBI Taxonomy" id="61149"/>
    <lineage>
        <taxon>Eukaryota</taxon>
        <taxon>Viridiplantae</taxon>
        <taxon>Streptophyta</taxon>
        <taxon>Embryophyta</taxon>
        <taxon>Tracheophyta</taxon>
        <taxon>Spermatophyta</taxon>
        <taxon>Magnoliopsida</taxon>
        <taxon>eudicotyledons</taxon>
        <taxon>Gunneridae</taxon>
        <taxon>Pentapetalae</taxon>
        <taxon>rosids</taxon>
        <taxon>fabids</taxon>
        <taxon>Malpighiales</taxon>
        <taxon>Rhizophoraceae</taxon>
        <taxon>Rhizophora</taxon>
    </lineage>
</organism>
<name>A0A2P2JPI3_RHIMU</name>
<protein>
    <submittedName>
        <fullName evidence="3">Uncharacterized protein LOC8275726 isoform X2</fullName>
    </submittedName>
</protein>
<dbReference type="InterPro" id="IPR001202">
    <property type="entry name" value="WW_dom"/>
</dbReference>
<dbReference type="InterPro" id="IPR036020">
    <property type="entry name" value="WW_dom_sf"/>
</dbReference>
<dbReference type="AlphaFoldDB" id="A0A2P2JPI3"/>
<dbReference type="Gene3D" id="2.20.70.10">
    <property type="match status" value="1"/>
</dbReference>
<sequence>MPNASIYYEANVANTYAETAAGVVGPVESLAYYNLQDGSVPPVPIVGGVGVETSHLLTDSGPVIYETLSSDRVITANDSVEARPTAKHDVAVVGGGTDLSSAVVPSALTSTQASTTSNVKENISVTSTDGVTTIEAAPAPSKIAKAQSKVIRNKKKTIAVAHSMRSNKKVNSLVDKWKAVKEELNENAEDEPENLYEILEKKRQREIEEWHARQIASGEAGDNANFQPLGGDWRERVKRQRAQAVKEAAETPAEVAPTDESQQPDLLEVSKSLPFGWQAYWDEGSKQVYYGNAITSETTWTRPAK</sequence>
<proteinExistence type="predicted"/>
<dbReference type="CDD" id="cd00201">
    <property type="entry name" value="WW"/>
    <property type="match status" value="1"/>
</dbReference>
<dbReference type="SUPFAM" id="SSF51045">
    <property type="entry name" value="WW domain"/>
    <property type="match status" value="1"/>
</dbReference>
<reference evidence="3" key="1">
    <citation type="submission" date="2018-02" db="EMBL/GenBank/DDBJ databases">
        <title>Rhizophora mucronata_Transcriptome.</title>
        <authorList>
            <person name="Meera S.P."/>
            <person name="Sreeshan A."/>
            <person name="Augustine A."/>
        </authorList>
    </citation>
    <scope>NUCLEOTIDE SEQUENCE</scope>
    <source>
        <tissue evidence="3">Leaf</tissue>
    </source>
</reference>
<feature type="domain" description="WW" evidence="2">
    <location>
        <begin position="271"/>
        <end position="305"/>
    </location>
</feature>
<dbReference type="PROSITE" id="PS01159">
    <property type="entry name" value="WW_DOMAIN_1"/>
    <property type="match status" value="1"/>
</dbReference>
<dbReference type="PROSITE" id="PS50020">
    <property type="entry name" value="WW_DOMAIN_2"/>
    <property type="match status" value="1"/>
</dbReference>
<evidence type="ECO:0000259" key="2">
    <source>
        <dbReference type="PROSITE" id="PS50020"/>
    </source>
</evidence>